<sequence>MTEVNALRMSFNDVVELGVRWRSCSKPVRSESEKANAFAYELAFFQLIGKYDDMNVHKFQEKVDEHKALEEDLQPFVEQLVTRYTHYFSNGRHGFNSNGDIVE</sequence>
<dbReference type="Proteomes" id="UP001163321">
    <property type="component" value="Chromosome 8"/>
</dbReference>
<proteinExistence type="predicted"/>
<dbReference type="EMBL" id="CM047587">
    <property type="protein sequence ID" value="KAI9906707.1"/>
    <property type="molecule type" value="Genomic_DNA"/>
</dbReference>
<keyword evidence="2" id="KW-1185">Reference proteome</keyword>
<organism evidence="1 2">
    <name type="scientific">Peronosclerospora sorghi</name>
    <dbReference type="NCBI Taxonomy" id="230839"/>
    <lineage>
        <taxon>Eukaryota</taxon>
        <taxon>Sar</taxon>
        <taxon>Stramenopiles</taxon>
        <taxon>Oomycota</taxon>
        <taxon>Peronosporomycetes</taxon>
        <taxon>Peronosporales</taxon>
        <taxon>Peronosporaceae</taxon>
        <taxon>Peronosclerospora</taxon>
    </lineage>
</organism>
<evidence type="ECO:0000313" key="2">
    <source>
        <dbReference type="Proteomes" id="UP001163321"/>
    </source>
</evidence>
<name>A0ACC0VK72_9STRA</name>
<gene>
    <name evidence="1" type="ORF">PsorP6_003100</name>
</gene>
<comment type="caution">
    <text evidence="1">The sequence shown here is derived from an EMBL/GenBank/DDBJ whole genome shotgun (WGS) entry which is preliminary data.</text>
</comment>
<accession>A0ACC0VK72</accession>
<protein>
    <submittedName>
        <fullName evidence="1">Uncharacterized protein</fullName>
    </submittedName>
</protein>
<evidence type="ECO:0000313" key="1">
    <source>
        <dbReference type="EMBL" id="KAI9906707.1"/>
    </source>
</evidence>
<reference evidence="1 2" key="1">
    <citation type="journal article" date="2022" name="bioRxiv">
        <title>The genome of the oomycete Peronosclerospora sorghi, a cosmopolitan pathogen of maize and sorghum, is inflated with dispersed pseudogenes.</title>
        <authorList>
            <person name="Fletcher K."/>
            <person name="Martin F."/>
            <person name="Isakeit T."/>
            <person name="Cavanaugh K."/>
            <person name="Magill C."/>
            <person name="Michelmore R."/>
        </authorList>
    </citation>
    <scope>NUCLEOTIDE SEQUENCE [LARGE SCALE GENOMIC DNA]</scope>
    <source>
        <strain evidence="1">P6</strain>
    </source>
</reference>